<gene>
    <name evidence="3" type="ORF">CO690_02195</name>
</gene>
<protein>
    <submittedName>
        <fullName evidence="3">Thioredoxin</fullName>
    </submittedName>
</protein>
<evidence type="ECO:0000313" key="3">
    <source>
        <dbReference type="EMBL" id="ATF62550.1"/>
    </source>
</evidence>
<dbReference type="SUPFAM" id="SSF48452">
    <property type="entry name" value="TPR-like"/>
    <property type="match status" value="1"/>
</dbReference>
<dbReference type="Proteomes" id="UP000218628">
    <property type="component" value="Chromosome"/>
</dbReference>
<dbReference type="Pfam" id="PF00085">
    <property type="entry name" value="Thioredoxin"/>
    <property type="match status" value="1"/>
</dbReference>
<dbReference type="Gene3D" id="1.25.40.10">
    <property type="entry name" value="Tetratricopeptide repeat domain"/>
    <property type="match status" value="1"/>
</dbReference>
<evidence type="ECO:0000313" key="4">
    <source>
        <dbReference type="Proteomes" id="UP000218628"/>
    </source>
</evidence>
<feature type="region of interest" description="Disordered" evidence="1">
    <location>
        <begin position="1"/>
        <end position="21"/>
    </location>
</feature>
<dbReference type="SUPFAM" id="SSF52833">
    <property type="entry name" value="Thioredoxin-like"/>
    <property type="match status" value="1"/>
</dbReference>
<dbReference type="EMBL" id="CP023510">
    <property type="protein sequence ID" value="ATF62550.1"/>
    <property type="molecule type" value="Genomic_DNA"/>
</dbReference>
<feature type="region of interest" description="Disordered" evidence="1">
    <location>
        <begin position="45"/>
        <end position="70"/>
    </location>
</feature>
<dbReference type="Pfam" id="PF14561">
    <property type="entry name" value="TPR_20"/>
    <property type="match status" value="1"/>
</dbReference>
<accession>A0A291DDU4</accession>
<evidence type="ECO:0000259" key="2">
    <source>
        <dbReference type="Pfam" id="PF00085"/>
    </source>
</evidence>
<reference evidence="4" key="1">
    <citation type="submission" date="2017-09" db="EMBL/GenBank/DDBJ databases">
        <title>FDA dAtabase for Regulatory Grade micrObial Sequences (FDA-ARGOS): Supporting development and validation of Infectious Disease Dx tests.</title>
        <authorList>
            <person name="Minogue T."/>
            <person name="Wolcott M."/>
            <person name="Wasieloski L."/>
            <person name="Aguilar W."/>
            <person name="Moore D."/>
            <person name="Tallon L."/>
            <person name="Sadzewicz L."/>
            <person name="Ott S."/>
            <person name="Zhao X."/>
            <person name="Nagaraj S."/>
            <person name="Vavikolanu K."/>
            <person name="Aluvathingal J."/>
            <person name="Nadendla S."/>
            <person name="Sichtig H."/>
        </authorList>
    </citation>
    <scope>NUCLEOTIDE SEQUENCE [LARGE SCALE GENOMIC DNA]</scope>
    <source>
        <strain evidence="4">FDAARGOS_369</strain>
    </source>
</reference>
<dbReference type="GO" id="GO:0006950">
    <property type="term" value="P:response to stress"/>
    <property type="evidence" value="ECO:0007669"/>
    <property type="project" value="UniProtKB-ARBA"/>
</dbReference>
<name>A0A291DDU4_9MICC</name>
<dbReference type="InterPro" id="IPR013766">
    <property type="entry name" value="Thioredoxin_domain"/>
</dbReference>
<evidence type="ECO:0000256" key="1">
    <source>
        <dbReference type="SAM" id="MobiDB-lite"/>
    </source>
</evidence>
<organism evidence="3 4">
    <name type="scientific">Rothia mucilaginosa</name>
    <dbReference type="NCBI Taxonomy" id="43675"/>
    <lineage>
        <taxon>Bacteria</taxon>
        <taxon>Bacillati</taxon>
        <taxon>Actinomycetota</taxon>
        <taxon>Actinomycetes</taxon>
        <taxon>Micrococcales</taxon>
        <taxon>Micrococcaceae</taxon>
        <taxon>Rothia</taxon>
    </lineage>
</organism>
<sequence>MSIIFDPADRGASQNAAQGHVAQGGAVQNGAVQEIPASVRNAVELNPTSGTQGSAASSGNQPDAPAAPTWRYDVNTPEEFQKFVQLSSQGAVIFALYAPHSPSSLQMLEGVQKLVDSAAGTMICAAVDVTKLPEAAQVFGVSGVPAGVAVLAGRPAPIYTGPVSAEDLGDVLSQVLQLAAQYQLPGGFDPVVPDDEKPLPPLHAEAVAALDRGDLEGARAAYRKAITENPGDKEAKLGLEQVELLARVKDLDMATERAAAAADPMNIEAAFNVADLDLVGGHVEDAYNRLLRLFSAVGPDDKARVRERLVQLFDVVGASDPRTVKARAALTMALF</sequence>
<proteinExistence type="predicted"/>
<feature type="compositionally biased region" description="Low complexity" evidence="1">
    <location>
        <begin position="48"/>
        <end position="59"/>
    </location>
</feature>
<dbReference type="RefSeq" id="WP_070506637.1">
    <property type="nucleotide sequence ID" value="NZ_CP023510.1"/>
</dbReference>
<dbReference type="Gene3D" id="3.40.30.10">
    <property type="entry name" value="Glutaredoxin"/>
    <property type="match status" value="1"/>
</dbReference>
<dbReference type="AlphaFoldDB" id="A0A291DDU4"/>
<dbReference type="InterPro" id="IPR036249">
    <property type="entry name" value="Thioredoxin-like_sf"/>
</dbReference>
<feature type="domain" description="Thioredoxin" evidence="2">
    <location>
        <begin position="75"/>
        <end position="172"/>
    </location>
</feature>
<dbReference type="InterPro" id="IPR011990">
    <property type="entry name" value="TPR-like_helical_dom_sf"/>
</dbReference>